<dbReference type="Gene3D" id="2.60.40.150">
    <property type="entry name" value="C2 domain"/>
    <property type="match status" value="1"/>
</dbReference>
<dbReference type="Pfam" id="PF00168">
    <property type="entry name" value="C2"/>
    <property type="match status" value="1"/>
</dbReference>
<dbReference type="InterPro" id="IPR035892">
    <property type="entry name" value="C2_domain_sf"/>
</dbReference>
<evidence type="ECO:0000259" key="2">
    <source>
        <dbReference type="PROSITE" id="PS50004"/>
    </source>
</evidence>
<name>A0A836C855_9STRA</name>
<evidence type="ECO:0000256" key="1">
    <source>
        <dbReference type="SAM" id="MobiDB-lite"/>
    </source>
</evidence>
<gene>
    <name evidence="3" type="ORF">JKP88DRAFT_147328</name>
</gene>
<dbReference type="AlphaFoldDB" id="A0A836C855"/>
<dbReference type="PROSITE" id="PS50004">
    <property type="entry name" value="C2"/>
    <property type="match status" value="1"/>
</dbReference>
<evidence type="ECO:0000313" key="3">
    <source>
        <dbReference type="EMBL" id="KAG5176199.1"/>
    </source>
</evidence>
<keyword evidence="4" id="KW-1185">Reference proteome</keyword>
<accession>A0A836C855</accession>
<dbReference type="SUPFAM" id="SSF49562">
    <property type="entry name" value="C2 domain (Calcium/lipid-binding domain, CaLB)"/>
    <property type="match status" value="1"/>
</dbReference>
<feature type="non-terminal residue" evidence="3">
    <location>
        <position position="1"/>
    </location>
</feature>
<reference evidence="3" key="1">
    <citation type="submission" date="2021-02" db="EMBL/GenBank/DDBJ databases">
        <title>First Annotated Genome of the Yellow-green Alga Tribonema minus.</title>
        <authorList>
            <person name="Mahan K.M."/>
        </authorList>
    </citation>
    <scope>NUCLEOTIDE SEQUENCE</scope>
    <source>
        <strain evidence="3">UTEX B ZZ1240</strain>
    </source>
</reference>
<dbReference type="Proteomes" id="UP000664859">
    <property type="component" value="Unassembled WGS sequence"/>
</dbReference>
<feature type="non-terminal residue" evidence="3">
    <location>
        <position position="144"/>
    </location>
</feature>
<organism evidence="3 4">
    <name type="scientific">Tribonema minus</name>
    <dbReference type="NCBI Taxonomy" id="303371"/>
    <lineage>
        <taxon>Eukaryota</taxon>
        <taxon>Sar</taxon>
        <taxon>Stramenopiles</taxon>
        <taxon>Ochrophyta</taxon>
        <taxon>PX clade</taxon>
        <taxon>Xanthophyceae</taxon>
        <taxon>Tribonematales</taxon>
        <taxon>Tribonemataceae</taxon>
        <taxon>Tribonema</taxon>
    </lineage>
</organism>
<sequence>KRALKPSYFSRNHFSSRATDDDDPTRAQTRLVVRILEGNGLLVADLLTGTSDPLCLAWVSSKGDDALPHLADPRLQRTPVCKLTVDPLWNSELVFPLRVTSVRDILAGAVHLVVLDEDTDDGTTHYEDLGALTIPLRDVVADGE</sequence>
<comment type="caution">
    <text evidence="3">The sequence shown here is derived from an EMBL/GenBank/DDBJ whole genome shotgun (WGS) entry which is preliminary data.</text>
</comment>
<proteinExistence type="predicted"/>
<evidence type="ECO:0000313" key="4">
    <source>
        <dbReference type="Proteomes" id="UP000664859"/>
    </source>
</evidence>
<dbReference type="EMBL" id="JAFCMP010000539">
    <property type="protein sequence ID" value="KAG5176199.1"/>
    <property type="molecule type" value="Genomic_DNA"/>
</dbReference>
<feature type="region of interest" description="Disordered" evidence="1">
    <location>
        <begin position="1"/>
        <end position="23"/>
    </location>
</feature>
<protein>
    <recommendedName>
        <fullName evidence="2">C2 domain-containing protein</fullName>
    </recommendedName>
</protein>
<feature type="domain" description="C2" evidence="2">
    <location>
        <begin position="12"/>
        <end position="144"/>
    </location>
</feature>
<dbReference type="InterPro" id="IPR000008">
    <property type="entry name" value="C2_dom"/>
</dbReference>
<dbReference type="CDD" id="cd00030">
    <property type="entry name" value="C2"/>
    <property type="match status" value="1"/>
</dbReference>
<dbReference type="SMART" id="SM00239">
    <property type="entry name" value="C2"/>
    <property type="match status" value="1"/>
</dbReference>